<proteinExistence type="predicted"/>
<dbReference type="Pfam" id="PF04246">
    <property type="entry name" value="RseC_MucC"/>
    <property type="match status" value="1"/>
</dbReference>
<dbReference type="EMBL" id="CP001698">
    <property type="protein sequence ID" value="ADN02222.1"/>
    <property type="molecule type" value="Genomic_DNA"/>
</dbReference>
<keyword evidence="1" id="KW-1133">Transmembrane helix</keyword>
<accession>E0RTJ1</accession>
<keyword evidence="1" id="KW-0472">Membrane</keyword>
<name>E0RTJ1_WINT6</name>
<reference evidence="2 3" key="2">
    <citation type="journal article" date="2010" name="J. Bacteriol.">
        <title>Genome sequence of the polysaccharide-degrading, thermophilic anaerobe Spirochaeta thermophila DSM 6192.</title>
        <authorList>
            <person name="Angelov A."/>
            <person name="Liebl S."/>
            <person name="Ballschmiter M."/>
            <person name="Bomeke M."/>
            <person name="Lehmann R."/>
            <person name="Liesegang H."/>
            <person name="Daniel R."/>
            <person name="Liebl W."/>
        </authorList>
    </citation>
    <scope>NUCLEOTIDE SEQUENCE [LARGE SCALE GENOMIC DNA]</scope>
    <source>
        <strain evidence="3">ATCC 49972 / DSM 6192 / RI 19.B1</strain>
    </source>
</reference>
<evidence type="ECO:0000313" key="2">
    <source>
        <dbReference type="EMBL" id="ADN02222.1"/>
    </source>
</evidence>
<dbReference type="PANTHER" id="PTHR35867">
    <property type="entry name" value="PROTEIN RSEC"/>
    <property type="match status" value="1"/>
</dbReference>
<evidence type="ECO:0008006" key="4">
    <source>
        <dbReference type="Google" id="ProtNLM"/>
    </source>
</evidence>
<dbReference type="InterPro" id="IPR007359">
    <property type="entry name" value="SigmaE_reg_RseC_MucC"/>
</dbReference>
<dbReference type="PaxDb" id="665571-STHERM_c12810"/>
<keyword evidence="1" id="KW-0812">Transmembrane</keyword>
<dbReference type="PANTHER" id="PTHR35867:SF1">
    <property type="entry name" value="PROTEIN RSEC"/>
    <property type="match status" value="1"/>
</dbReference>
<feature type="transmembrane region" description="Helical" evidence="1">
    <location>
        <begin position="103"/>
        <end position="123"/>
    </location>
</feature>
<organism evidence="2 3">
    <name type="scientific">Winmispira thermophila (strain ATCC 49972 / DSM 6192 / RI 19.B1)</name>
    <name type="common">Spirochaeta thermophila</name>
    <dbReference type="NCBI Taxonomy" id="665571"/>
    <lineage>
        <taxon>Bacteria</taxon>
        <taxon>Pseudomonadati</taxon>
        <taxon>Spirochaetota</taxon>
        <taxon>Spirochaetia</taxon>
        <taxon>Winmispirales</taxon>
        <taxon>Winmispiraceae</taxon>
        <taxon>Winmispira</taxon>
    </lineage>
</organism>
<dbReference type="AlphaFoldDB" id="E0RTJ1"/>
<dbReference type="HOGENOM" id="CLU_125969_1_0_12"/>
<protein>
    <recommendedName>
        <fullName evidence="4">Positive regulator of sigma E, RseC/MucC</fullName>
    </recommendedName>
</protein>
<dbReference type="eggNOG" id="COG3086">
    <property type="taxonomic scope" value="Bacteria"/>
</dbReference>
<dbReference type="Proteomes" id="UP000001296">
    <property type="component" value="Chromosome"/>
</dbReference>
<sequence>MATVQNISHDGVVVAREENRVRIVMQRSTLCSHCAARGACTLGDSQEQELLVTTEEPVEPGERVRLVIEERLGWKAVLLGLALPALLLLGGIFVSLALGATEVVSALVGLGTVALYYGSLALFRRNLERSFSVRVERISHTTR</sequence>
<evidence type="ECO:0000313" key="3">
    <source>
        <dbReference type="Proteomes" id="UP000001296"/>
    </source>
</evidence>
<evidence type="ECO:0000256" key="1">
    <source>
        <dbReference type="SAM" id="Phobius"/>
    </source>
</evidence>
<feature type="transmembrane region" description="Helical" evidence="1">
    <location>
        <begin position="72"/>
        <end position="97"/>
    </location>
</feature>
<gene>
    <name evidence="2" type="ordered locus">STHERM_c12810</name>
</gene>
<dbReference type="RefSeq" id="WP_013314063.1">
    <property type="nucleotide sequence ID" value="NC_014484.1"/>
</dbReference>
<dbReference type="KEGG" id="sta:STHERM_c12810"/>
<reference key="1">
    <citation type="submission" date="2009-08" db="EMBL/GenBank/DDBJ databases">
        <title>The genome sequence of Spirochaeta thermophila DSM6192.</title>
        <authorList>
            <person name="Angelov A."/>
            <person name="Mientus M."/>
            <person name="Wittenberg S."/>
            <person name="Lehmann R."/>
            <person name="Liesegang H."/>
            <person name="Daniel R."/>
            <person name="Liebl W."/>
        </authorList>
    </citation>
    <scope>NUCLEOTIDE SEQUENCE</scope>
    <source>
        <strain>DSM 6192</strain>
    </source>
</reference>